<feature type="domain" description="Peptidase M16 N-terminal" evidence="7">
    <location>
        <begin position="40"/>
        <end position="197"/>
    </location>
</feature>
<protein>
    <submittedName>
        <fullName evidence="11">A-pheromone processing metallopeptidase Ste23</fullName>
    </submittedName>
</protein>
<dbReference type="Pfam" id="PF05193">
    <property type="entry name" value="Peptidase_M16_C"/>
    <property type="match status" value="1"/>
</dbReference>
<evidence type="ECO:0000259" key="8">
    <source>
        <dbReference type="Pfam" id="PF05193"/>
    </source>
</evidence>
<dbReference type="GO" id="GO:0004222">
    <property type="term" value="F:metalloendopeptidase activity"/>
    <property type="evidence" value="ECO:0007669"/>
    <property type="project" value="TreeGrafter"/>
</dbReference>
<dbReference type="Proteomes" id="UP000800041">
    <property type="component" value="Unassembled WGS sequence"/>
</dbReference>
<evidence type="ECO:0000256" key="3">
    <source>
        <dbReference type="ARBA" id="ARBA00022723"/>
    </source>
</evidence>
<keyword evidence="4" id="KW-0378">Hydrolase</keyword>
<keyword evidence="12" id="KW-1185">Reference proteome</keyword>
<keyword evidence="2" id="KW-0645">Protease</keyword>
<dbReference type="FunFam" id="3.30.830.10:FF:000004">
    <property type="entry name" value="Putative insulin-degrading enzyme"/>
    <property type="match status" value="1"/>
</dbReference>
<feature type="domain" description="Coenzyme PQQ synthesis protein F-like C-terminal lobe" evidence="10">
    <location>
        <begin position="802"/>
        <end position="900"/>
    </location>
</feature>
<dbReference type="GO" id="GO:0046872">
    <property type="term" value="F:metal ion binding"/>
    <property type="evidence" value="ECO:0007669"/>
    <property type="project" value="UniProtKB-KW"/>
</dbReference>
<dbReference type="InterPro" id="IPR032632">
    <property type="entry name" value="Peptidase_M16_M"/>
</dbReference>
<dbReference type="InterPro" id="IPR050626">
    <property type="entry name" value="Peptidase_M16"/>
</dbReference>
<evidence type="ECO:0000256" key="1">
    <source>
        <dbReference type="ARBA" id="ARBA00007261"/>
    </source>
</evidence>
<keyword evidence="3" id="KW-0479">Metal-binding</keyword>
<reference evidence="11" key="1">
    <citation type="journal article" date="2020" name="Stud. Mycol.">
        <title>101 Dothideomycetes genomes: a test case for predicting lifestyles and emergence of pathogens.</title>
        <authorList>
            <person name="Haridas S."/>
            <person name="Albert R."/>
            <person name="Binder M."/>
            <person name="Bloem J."/>
            <person name="Labutti K."/>
            <person name="Salamov A."/>
            <person name="Andreopoulos B."/>
            <person name="Baker S."/>
            <person name="Barry K."/>
            <person name="Bills G."/>
            <person name="Bluhm B."/>
            <person name="Cannon C."/>
            <person name="Castanera R."/>
            <person name="Culley D."/>
            <person name="Daum C."/>
            <person name="Ezra D."/>
            <person name="Gonzalez J."/>
            <person name="Henrissat B."/>
            <person name="Kuo A."/>
            <person name="Liang C."/>
            <person name="Lipzen A."/>
            <person name="Lutzoni F."/>
            <person name="Magnuson J."/>
            <person name="Mondo S."/>
            <person name="Nolan M."/>
            <person name="Ohm R."/>
            <person name="Pangilinan J."/>
            <person name="Park H.-J."/>
            <person name="Ramirez L."/>
            <person name="Alfaro M."/>
            <person name="Sun H."/>
            <person name="Tritt A."/>
            <person name="Yoshinaga Y."/>
            <person name="Zwiers L.-H."/>
            <person name="Turgeon B."/>
            <person name="Goodwin S."/>
            <person name="Spatafora J."/>
            <person name="Crous P."/>
            <person name="Grigoriev I."/>
        </authorList>
    </citation>
    <scope>NUCLEOTIDE SEQUENCE</scope>
    <source>
        <strain evidence="11">CBS 113979</strain>
    </source>
</reference>
<comment type="similarity">
    <text evidence="1">Belongs to the peptidase M16 family.</text>
</comment>
<dbReference type="Pfam" id="PF16187">
    <property type="entry name" value="Peptidase_M16_M"/>
    <property type="match status" value="1"/>
</dbReference>
<dbReference type="InterPro" id="IPR054734">
    <property type="entry name" value="PqqF-like_C_4"/>
</dbReference>
<evidence type="ECO:0000256" key="4">
    <source>
        <dbReference type="ARBA" id="ARBA00022801"/>
    </source>
</evidence>
<dbReference type="Gene3D" id="3.30.830.10">
    <property type="entry name" value="Metalloenzyme, LuxS/M16 peptidase-like"/>
    <property type="match status" value="4"/>
</dbReference>
<evidence type="ECO:0000259" key="10">
    <source>
        <dbReference type="Pfam" id="PF22456"/>
    </source>
</evidence>
<dbReference type="GO" id="GO:0005739">
    <property type="term" value="C:mitochondrion"/>
    <property type="evidence" value="ECO:0007669"/>
    <property type="project" value="TreeGrafter"/>
</dbReference>
<organism evidence="11 12">
    <name type="scientific">Aulographum hederae CBS 113979</name>
    <dbReference type="NCBI Taxonomy" id="1176131"/>
    <lineage>
        <taxon>Eukaryota</taxon>
        <taxon>Fungi</taxon>
        <taxon>Dikarya</taxon>
        <taxon>Ascomycota</taxon>
        <taxon>Pezizomycotina</taxon>
        <taxon>Dothideomycetes</taxon>
        <taxon>Pleosporomycetidae</taxon>
        <taxon>Aulographales</taxon>
        <taxon>Aulographaceae</taxon>
    </lineage>
</organism>
<dbReference type="SUPFAM" id="SSF63411">
    <property type="entry name" value="LuxS/MPP-like metallohydrolase"/>
    <property type="match status" value="4"/>
</dbReference>
<dbReference type="InterPro" id="IPR011249">
    <property type="entry name" value="Metalloenz_LuxS/M16"/>
</dbReference>
<keyword evidence="5" id="KW-0862">Zinc</keyword>
<keyword evidence="6" id="KW-0482">Metalloprotease</keyword>
<dbReference type="GO" id="GO:0005829">
    <property type="term" value="C:cytosol"/>
    <property type="evidence" value="ECO:0007669"/>
    <property type="project" value="TreeGrafter"/>
</dbReference>
<dbReference type="GO" id="GO:0051603">
    <property type="term" value="P:proteolysis involved in protein catabolic process"/>
    <property type="evidence" value="ECO:0007669"/>
    <property type="project" value="TreeGrafter"/>
</dbReference>
<dbReference type="OrthoDB" id="952271at2759"/>
<evidence type="ECO:0000256" key="2">
    <source>
        <dbReference type="ARBA" id="ARBA00022670"/>
    </source>
</evidence>
<proteinExistence type="inferred from homology"/>
<gene>
    <name evidence="11" type="ORF">K402DRAFT_439500</name>
</gene>
<dbReference type="PANTHER" id="PTHR43690">
    <property type="entry name" value="NARDILYSIN"/>
    <property type="match status" value="1"/>
</dbReference>
<evidence type="ECO:0000259" key="7">
    <source>
        <dbReference type="Pfam" id="PF00675"/>
    </source>
</evidence>
<evidence type="ECO:0000259" key="9">
    <source>
        <dbReference type="Pfam" id="PF16187"/>
    </source>
</evidence>
<dbReference type="AlphaFoldDB" id="A0A6G1GLS1"/>
<evidence type="ECO:0000313" key="11">
    <source>
        <dbReference type="EMBL" id="KAF1981764.1"/>
    </source>
</evidence>
<evidence type="ECO:0000256" key="6">
    <source>
        <dbReference type="ARBA" id="ARBA00023049"/>
    </source>
</evidence>
<dbReference type="InterPro" id="IPR007863">
    <property type="entry name" value="Peptidase_M16_C"/>
</dbReference>
<name>A0A6G1GLS1_9PEZI</name>
<evidence type="ECO:0000256" key="5">
    <source>
        <dbReference type="ARBA" id="ARBA00022833"/>
    </source>
</evidence>
<accession>A0A6G1GLS1</accession>
<dbReference type="EMBL" id="ML977194">
    <property type="protein sequence ID" value="KAF1981764.1"/>
    <property type="molecule type" value="Genomic_DNA"/>
</dbReference>
<dbReference type="FunFam" id="3.30.830.10:FF:000005">
    <property type="entry name" value="nardilysin isoform X1"/>
    <property type="match status" value="1"/>
</dbReference>
<sequence>MADPVNTRAAMAERLTDNMERPVQDDRSYRVVRLPNRLEVLLIHDPETDKASAALDVNVGSFNDRDDMPGIAHAVEHLLFMGTEKYPVENAYNQYLTAHSGTSNAFTASTSTNYYFEVAASNTPANTPASSASTLPIEKTDAPLYGALDRFAQFFVAPLFLEDTLDRELRAVDSENKKNLQNDTWRFHQLNKTLSNPNHPFCHFSTGSYKTLHDEPLARGVKIRDEFIDFYRRNYSANRMKLVVLGRERLDELESWVVELFSDVPNRDLPQDRWDGLTPFREEELMTQVFAKPVLDSRMLDLYFPYQDEEEMFESKPGRYISHLIGHEGPGSILAYIKKKGWANSLGSGPLTLCPGSAMLSVSIRLTEEGLKNYQEVVKVFFQYVSMLHESPPQEWIAKEMQVMSEVNFRYRQKLGAAKTCSGLSGMMHKPYPRDQLLSAPNIIKKFDPVAIKEGLSYLRPENCRVTLVSQEYPGGWDMKEKWYGTEYKYDKMPQDFVSMLQDAFKNRHRPAELHLPHKNEFIPTRLEVEKKEVAEPMKTPWLIRHDESVRAWWKKDDRFWVPKGTLQVTLRSLIASVTPRMAVMAHLYRELVQDSLDEYSYDAEIAGLHYGLLSHSLGIDITVSGYNDKMNVLLEKVLLALRDLEIRDERFDIIKERLLRGYRNWELQQPFHQIGTYSRLLRTERGWTNEQFFAELPHITAEDVRAFVGPLLSQMHIELLAHGNFHKEDALRFIDLIESTLKPRRLPPALWPIRRTLVFPPGCNYLYERTLKDPANVNHCIEYLLYIGLNTDRGLRAKLLLFAQMCEEPAFNQLRTKEQLGYVVFSGATINNSSIGYRVLIQSEKDCAYLEKRIDAFLDMMGERLESMTDGQFEKHKISLVNKRLERLKNLTQESDRFWSHCMTQYYDFEQGKQISSGHVIIEAPYTHMRPAEYDAEHITQLTKPDILAFYAHHVSPDSAHRAHLSVHLIARASPASVAATKSPEMQRDETMALITQFLAAQAIPADNVKLTQRFEKVDVVGGDALAMVEALMQYLVEDEKVDGEKAREIVQKGQDMMARVLPAAVGIDVAHAKENGGLGEVVKNEGSEVKEGMNEVIMITDVQEWKAGLGCSPGARPVVDLATFEEGAAKL</sequence>
<dbReference type="Pfam" id="PF22456">
    <property type="entry name" value="PqqF-like_C_4"/>
    <property type="match status" value="1"/>
</dbReference>
<dbReference type="GO" id="GO:0043171">
    <property type="term" value="P:peptide catabolic process"/>
    <property type="evidence" value="ECO:0007669"/>
    <property type="project" value="TreeGrafter"/>
</dbReference>
<dbReference type="Pfam" id="PF00675">
    <property type="entry name" value="Peptidase_M16"/>
    <property type="match status" value="1"/>
</dbReference>
<dbReference type="PANTHER" id="PTHR43690:SF18">
    <property type="entry name" value="INSULIN-DEGRADING ENZYME-RELATED"/>
    <property type="match status" value="1"/>
</dbReference>
<feature type="domain" description="Peptidase M16 middle/third" evidence="9">
    <location>
        <begin position="409"/>
        <end position="694"/>
    </location>
</feature>
<dbReference type="FunFam" id="3.30.830.10:FF:000003">
    <property type="entry name" value="Insulin-degrading enzyme"/>
    <property type="match status" value="1"/>
</dbReference>
<dbReference type="InterPro" id="IPR011765">
    <property type="entry name" value="Pept_M16_N"/>
</dbReference>
<evidence type="ECO:0000313" key="12">
    <source>
        <dbReference type="Proteomes" id="UP000800041"/>
    </source>
</evidence>
<feature type="domain" description="Peptidase M16 C-terminal" evidence="8">
    <location>
        <begin position="224"/>
        <end position="397"/>
    </location>
</feature>